<dbReference type="InterPro" id="IPR003607">
    <property type="entry name" value="HD/PDEase_dom"/>
</dbReference>
<dbReference type="CDD" id="cd00077">
    <property type="entry name" value="HDc"/>
    <property type="match status" value="1"/>
</dbReference>
<reference evidence="3 4" key="1">
    <citation type="journal article" date="2010" name="Stand. Genomic Sci.">
        <title>Complete genome sequence of Coraliomargarita akajimensis type strain (04OKA010-24).</title>
        <authorList>
            <person name="Mavromatis K."/>
            <person name="Abt B."/>
            <person name="Brambilla E."/>
            <person name="Lapidus A."/>
            <person name="Copeland A."/>
            <person name="Deshpande S."/>
            <person name="Nolan M."/>
            <person name="Lucas S."/>
            <person name="Tice H."/>
            <person name="Cheng J.F."/>
            <person name="Han C."/>
            <person name="Detter J.C."/>
            <person name="Woyke T."/>
            <person name="Goodwin L."/>
            <person name="Pitluck S."/>
            <person name="Held B."/>
            <person name="Brettin T."/>
            <person name="Tapia R."/>
            <person name="Ivanova N."/>
            <person name="Mikhailova N."/>
            <person name="Pati A."/>
            <person name="Liolios K."/>
            <person name="Chen A."/>
            <person name="Palaniappan K."/>
            <person name="Land M."/>
            <person name="Hauser L."/>
            <person name="Chang Y.J."/>
            <person name="Jeffries C.D."/>
            <person name="Rohde M."/>
            <person name="Goker M."/>
            <person name="Bristow J."/>
            <person name="Eisen J.A."/>
            <person name="Markowitz V."/>
            <person name="Hugenholtz P."/>
            <person name="Klenk H.P."/>
            <person name="Kyrpides N.C."/>
        </authorList>
    </citation>
    <scope>NUCLEOTIDE SEQUENCE [LARGE SCALE GENOMIC DNA]</scope>
    <source>
        <strain evidence="4">DSM 45221 / IAM 15411 / JCM 23193 / KCTC 12865</strain>
    </source>
</reference>
<organism evidence="3 4">
    <name type="scientific">Coraliomargarita akajimensis (strain DSM 45221 / IAM 15411 / JCM 23193 / KCTC 12865 / 04OKA010-24)</name>
    <dbReference type="NCBI Taxonomy" id="583355"/>
    <lineage>
        <taxon>Bacteria</taxon>
        <taxon>Pseudomonadati</taxon>
        <taxon>Verrucomicrobiota</taxon>
        <taxon>Opitutia</taxon>
        <taxon>Puniceicoccales</taxon>
        <taxon>Coraliomargaritaceae</taxon>
        <taxon>Coraliomargarita</taxon>
    </lineage>
</organism>
<dbReference type="Pfam" id="PF01966">
    <property type="entry name" value="HD"/>
    <property type="match status" value="1"/>
</dbReference>
<dbReference type="PROSITE" id="PS51831">
    <property type="entry name" value="HD"/>
    <property type="match status" value="1"/>
</dbReference>
<evidence type="ECO:0000259" key="2">
    <source>
        <dbReference type="PROSITE" id="PS51831"/>
    </source>
</evidence>
<evidence type="ECO:0000313" key="4">
    <source>
        <dbReference type="Proteomes" id="UP000000925"/>
    </source>
</evidence>
<dbReference type="PANTHER" id="PTHR11373:SF32">
    <property type="entry name" value="DEOXYGUANOSINETRIPHOSPHATE TRIPHOSPHOHYDROLASE"/>
    <property type="match status" value="1"/>
</dbReference>
<dbReference type="NCBIfam" id="TIGR01353">
    <property type="entry name" value="dGTP_triPase"/>
    <property type="match status" value="1"/>
</dbReference>
<gene>
    <name evidence="3" type="ordered locus">Caka_1760</name>
</gene>
<evidence type="ECO:0000256" key="1">
    <source>
        <dbReference type="ARBA" id="ARBA00022801"/>
    </source>
</evidence>
<dbReference type="STRING" id="583355.Caka_1760"/>
<dbReference type="InterPro" id="IPR006674">
    <property type="entry name" value="HD_domain"/>
</dbReference>
<name>D5EK30_CORAD</name>
<dbReference type="InterPro" id="IPR050135">
    <property type="entry name" value="dGTPase-like"/>
</dbReference>
<dbReference type="HOGENOM" id="CLU_028163_0_1_0"/>
<dbReference type="SUPFAM" id="SSF109604">
    <property type="entry name" value="HD-domain/PDEase-like"/>
    <property type="match status" value="1"/>
</dbReference>
<evidence type="ECO:0000313" key="3">
    <source>
        <dbReference type="EMBL" id="ADE54779.1"/>
    </source>
</evidence>
<protein>
    <submittedName>
        <fullName evidence="3">Deoxyguanosinetriphosphate triphosphohydrolase</fullName>
    </submittedName>
</protein>
<dbReference type="GO" id="GO:0008832">
    <property type="term" value="F:dGTPase activity"/>
    <property type="evidence" value="ECO:0007669"/>
    <property type="project" value="TreeGrafter"/>
</dbReference>
<dbReference type="Pfam" id="PF13286">
    <property type="entry name" value="HD_assoc"/>
    <property type="match status" value="1"/>
</dbReference>
<dbReference type="RefSeq" id="WP_013043501.1">
    <property type="nucleotide sequence ID" value="NC_014008.1"/>
</dbReference>
<dbReference type="InterPro" id="IPR006261">
    <property type="entry name" value="dGTPase"/>
</dbReference>
<keyword evidence="4" id="KW-1185">Reference proteome</keyword>
<keyword evidence="1 3" id="KW-0378">Hydrolase</keyword>
<dbReference type="eggNOG" id="COG0232">
    <property type="taxonomic scope" value="Bacteria"/>
</dbReference>
<dbReference type="AlphaFoldDB" id="D5EK30"/>
<accession>D5EK30</accession>
<dbReference type="Proteomes" id="UP000000925">
    <property type="component" value="Chromosome"/>
</dbReference>
<dbReference type="Gene3D" id="1.10.3210.10">
    <property type="entry name" value="Hypothetical protein af1432"/>
    <property type="match status" value="1"/>
</dbReference>
<dbReference type="InterPro" id="IPR026875">
    <property type="entry name" value="PHydrolase_assoc_dom"/>
</dbReference>
<proteinExistence type="predicted"/>
<dbReference type="EMBL" id="CP001998">
    <property type="protein sequence ID" value="ADE54779.1"/>
    <property type="molecule type" value="Genomic_DNA"/>
</dbReference>
<dbReference type="GO" id="GO:0006203">
    <property type="term" value="P:dGTP catabolic process"/>
    <property type="evidence" value="ECO:0007669"/>
    <property type="project" value="TreeGrafter"/>
</dbReference>
<feature type="domain" description="HD" evidence="2">
    <location>
        <begin position="62"/>
        <end position="234"/>
    </location>
</feature>
<dbReference type="SMART" id="SM00471">
    <property type="entry name" value="HDc"/>
    <property type="match status" value="1"/>
</dbReference>
<dbReference type="OrthoDB" id="9803619at2"/>
<dbReference type="PANTHER" id="PTHR11373">
    <property type="entry name" value="DEOXYNUCLEOSIDE TRIPHOSPHATE TRIPHOSPHOHYDROLASE"/>
    <property type="match status" value="1"/>
</dbReference>
<dbReference type="KEGG" id="caa:Caka_1760"/>
<sequence length="425" mass="48774">MDNTFYQPFDLERFPDTPIAENDYRSAFQIERDRIIFSYPFRRLQSKTQVFQSGEYDFYRTRLTHSIEVAKIGRSICEYLRASSELLSQQFYIDSDLTESVCLAHDLGHPPFGHIGERKLNSVMERNGGFEGNAQTLRILTELIYERPGSTEGIAPTRAFLDGVMKYKATQADWIQASQQPPEHHFIYDDQQIWRDIIFDHQAPTAALQTPHELNAFKSIECQIMDWADDTAYSLHDIVDGIHARYLSVGSITEWAAQQTLDATQSKLISRLCDVIRNNRYEPYFGSRIGKFVHGCTLVKRSGFLADRSNRHALSLEIDPEVKAESKLYKRIALDLIFKSPQIQQIEFKGGHILGKLFDALQANALHDRLNILPDPVQQLVDNEQTDSGRHRRLCDYVAGLTDGQAVRTYKRLFDPDFGSITELN</sequence>